<protein>
    <submittedName>
        <fullName evidence="4">(apollo) hypothetical protein</fullName>
    </submittedName>
</protein>
<evidence type="ECO:0000313" key="5">
    <source>
        <dbReference type="Proteomes" id="UP000691718"/>
    </source>
</evidence>
<evidence type="ECO:0000313" key="4">
    <source>
        <dbReference type="EMBL" id="CAG5018386.1"/>
    </source>
</evidence>
<dbReference type="InterPro" id="IPR000215">
    <property type="entry name" value="Serpin_fam"/>
</dbReference>
<proteinExistence type="inferred from homology"/>
<sequence>MRTLSEIGKNYFCVILQQKFSDLQFCCVAVFLLLISLNSISTEKMDEKALTSSIAQFSARFCNELDKSKSVVSSPLSAEFVLALLTLGTTDPAHGELLTSLGIPDDESIRSSFSVMSGKLKSIKGVTLNVANKVYIKEGGYDLESKLKEDAVKIFDAAFEKINFDDGAAAANIINKWVESKTNEKIKDLLSGDSLNSDSRLVLVNALYFKGTWKKQFDIANTMDQPFHVDEEKTIMVPMMYKEDDYTYGESQELGAQLLKMHYVGEQASMLIVLPNEINGLNSVLKKLADGYDLLGEVDKMFNTKVQVTIPKFKIETEIDLADLLPKLGIKAIFDRNNSGLTKIMNSKENLYVSKAVQKAFIEVNEEGAEAAAATGMVMMLRCARPPSPQFRADHPFLYMLVDSQNNTLFEELSDVYVYITAMGIMFCSAIINAPPVPRFVADRPFLSIILANGTPHFMAVHRGDC</sequence>
<dbReference type="PANTHER" id="PTHR11461">
    <property type="entry name" value="SERINE PROTEASE INHIBITOR, SERPIN"/>
    <property type="match status" value="1"/>
</dbReference>
<dbReference type="InterPro" id="IPR023796">
    <property type="entry name" value="Serpin_dom"/>
</dbReference>
<organism evidence="4 5">
    <name type="scientific">Parnassius apollo</name>
    <name type="common">Apollo butterfly</name>
    <name type="synonym">Papilio apollo</name>
    <dbReference type="NCBI Taxonomy" id="110799"/>
    <lineage>
        <taxon>Eukaryota</taxon>
        <taxon>Metazoa</taxon>
        <taxon>Ecdysozoa</taxon>
        <taxon>Arthropoda</taxon>
        <taxon>Hexapoda</taxon>
        <taxon>Insecta</taxon>
        <taxon>Pterygota</taxon>
        <taxon>Neoptera</taxon>
        <taxon>Endopterygota</taxon>
        <taxon>Lepidoptera</taxon>
        <taxon>Glossata</taxon>
        <taxon>Ditrysia</taxon>
        <taxon>Papilionoidea</taxon>
        <taxon>Papilionidae</taxon>
        <taxon>Parnassiinae</taxon>
        <taxon>Parnassini</taxon>
        <taxon>Parnassius</taxon>
        <taxon>Parnassius</taxon>
    </lineage>
</organism>
<dbReference type="CDD" id="cd19579">
    <property type="entry name" value="serpin1K-like"/>
    <property type="match status" value="1"/>
</dbReference>
<evidence type="ECO:0000256" key="1">
    <source>
        <dbReference type="ARBA" id="ARBA00009500"/>
    </source>
</evidence>
<evidence type="ECO:0000256" key="2">
    <source>
        <dbReference type="RuleBase" id="RU000411"/>
    </source>
</evidence>
<dbReference type="GO" id="GO:0004867">
    <property type="term" value="F:serine-type endopeptidase inhibitor activity"/>
    <property type="evidence" value="ECO:0007669"/>
    <property type="project" value="InterPro"/>
</dbReference>
<dbReference type="GO" id="GO:0005615">
    <property type="term" value="C:extracellular space"/>
    <property type="evidence" value="ECO:0007669"/>
    <property type="project" value="InterPro"/>
</dbReference>
<dbReference type="EMBL" id="CAJQZP010001125">
    <property type="protein sequence ID" value="CAG5018386.1"/>
    <property type="molecule type" value="Genomic_DNA"/>
</dbReference>
<keyword evidence="5" id="KW-1185">Reference proteome</keyword>
<dbReference type="SMART" id="SM00093">
    <property type="entry name" value="SERPIN"/>
    <property type="match status" value="1"/>
</dbReference>
<feature type="domain" description="Serpin" evidence="3">
    <location>
        <begin position="55"/>
        <end position="410"/>
    </location>
</feature>
<evidence type="ECO:0000259" key="3">
    <source>
        <dbReference type="SMART" id="SM00093"/>
    </source>
</evidence>
<comment type="similarity">
    <text evidence="1 2">Belongs to the serpin family.</text>
</comment>
<dbReference type="PANTHER" id="PTHR11461:SF211">
    <property type="entry name" value="GH10112P-RELATED"/>
    <property type="match status" value="1"/>
</dbReference>
<dbReference type="Proteomes" id="UP000691718">
    <property type="component" value="Unassembled WGS sequence"/>
</dbReference>
<accession>A0A8S3XD92</accession>
<name>A0A8S3XD92_PARAO</name>
<comment type="caution">
    <text evidence="4">The sequence shown here is derived from an EMBL/GenBank/DDBJ whole genome shotgun (WGS) entry which is preliminary data.</text>
</comment>
<dbReference type="AlphaFoldDB" id="A0A8S3XD92"/>
<gene>
    <name evidence="4" type="ORF">PAPOLLO_LOCUS16865</name>
</gene>
<dbReference type="OrthoDB" id="671595at2759"/>
<dbReference type="Pfam" id="PF00079">
    <property type="entry name" value="Serpin"/>
    <property type="match status" value="1"/>
</dbReference>
<reference evidence="4" key="1">
    <citation type="submission" date="2021-04" db="EMBL/GenBank/DDBJ databases">
        <authorList>
            <person name="Tunstrom K."/>
        </authorList>
    </citation>
    <scope>NUCLEOTIDE SEQUENCE</scope>
</reference>